<feature type="transmembrane region" description="Helical" evidence="1">
    <location>
        <begin position="51"/>
        <end position="67"/>
    </location>
</feature>
<dbReference type="Proteomes" id="UP001235840">
    <property type="component" value="Unassembled WGS sequence"/>
</dbReference>
<evidence type="ECO:0000313" key="3">
    <source>
        <dbReference type="Proteomes" id="UP001235840"/>
    </source>
</evidence>
<keyword evidence="1" id="KW-0812">Transmembrane</keyword>
<dbReference type="RefSeq" id="WP_370875418.1">
    <property type="nucleotide sequence ID" value="NZ_JAUSTY010000001.1"/>
</dbReference>
<dbReference type="EMBL" id="JAUSTY010000001">
    <property type="protein sequence ID" value="MDQ0164472.1"/>
    <property type="molecule type" value="Genomic_DNA"/>
</dbReference>
<dbReference type="Pfam" id="PF20293">
    <property type="entry name" value="MC6"/>
    <property type="match status" value="1"/>
</dbReference>
<comment type="caution">
    <text evidence="2">The sequence shown here is derived from an EMBL/GenBank/DDBJ whole genome shotgun (WGS) entry which is preliminary data.</text>
</comment>
<reference evidence="2 3" key="1">
    <citation type="submission" date="2023-07" db="EMBL/GenBank/DDBJ databases">
        <title>Genomic Encyclopedia of Type Strains, Phase IV (KMG-IV): sequencing the most valuable type-strain genomes for metagenomic binning, comparative biology and taxonomic classification.</title>
        <authorList>
            <person name="Goeker M."/>
        </authorList>
    </citation>
    <scope>NUCLEOTIDE SEQUENCE [LARGE SCALE GENOMIC DNA]</scope>
    <source>
        <strain evidence="2 3">DSM 12751</strain>
    </source>
</reference>
<accession>A0ABT9VU14</accession>
<proteinExistence type="predicted"/>
<keyword evidence="3" id="KW-1185">Reference proteome</keyword>
<sequence length="78" mass="9218">MIKPHKFMNINLSVLNVAYYIVTSLKVNKIMNYDELLMRISRNFEDDIKDIFILALTFLYSLGVISYDKKKDNLELLI</sequence>
<organism evidence="2 3">
    <name type="scientific">Caldalkalibacillus horti</name>
    <dbReference type="NCBI Taxonomy" id="77523"/>
    <lineage>
        <taxon>Bacteria</taxon>
        <taxon>Bacillati</taxon>
        <taxon>Bacillota</taxon>
        <taxon>Bacilli</taxon>
        <taxon>Bacillales</taxon>
        <taxon>Bacillaceae</taxon>
        <taxon>Caldalkalibacillus</taxon>
    </lineage>
</organism>
<feature type="transmembrane region" description="Helical" evidence="1">
    <location>
        <begin position="12"/>
        <end position="31"/>
    </location>
</feature>
<evidence type="ECO:0000313" key="2">
    <source>
        <dbReference type="EMBL" id="MDQ0164472.1"/>
    </source>
</evidence>
<keyword evidence="1" id="KW-1133">Transmembrane helix</keyword>
<keyword evidence="1" id="KW-0472">Membrane</keyword>
<name>A0ABT9VU14_9BACI</name>
<dbReference type="InterPro" id="IPR046897">
    <property type="entry name" value="ABC-3C_MC6"/>
</dbReference>
<protein>
    <submittedName>
        <fullName evidence="2">Uncharacterized protein</fullName>
    </submittedName>
</protein>
<evidence type="ECO:0000256" key="1">
    <source>
        <dbReference type="SAM" id="Phobius"/>
    </source>
</evidence>
<gene>
    <name evidence="2" type="ORF">J2S11_000371</name>
</gene>